<dbReference type="PROSITE" id="PS50280">
    <property type="entry name" value="SET"/>
    <property type="match status" value="1"/>
</dbReference>
<dbReference type="InterPro" id="IPR050869">
    <property type="entry name" value="H3K4_H4K5_MeTrfase"/>
</dbReference>
<organism evidence="3 4">
    <name type="scientific">Neocallimastix californiae</name>
    <dbReference type="NCBI Taxonomy" id="1754190"/>
    <lineage>
        <taxon>Eukaryota</taxon>
        <taxon>Fungi</taxon>
        <taxon>Fungi incertae sedis</taxon>
        <taxon>Chytridiomycota</taxon>
        <taxon>Chytridiomycota incertae sedis</taxon>
        <taxon>Neocallimastigomycetes</taxon>
        <taxon>Neocallimastigales</taxon>
        <taxon>Neocallimastigaceae</taxon>
        <taxon>Neocallimastix</taxon>
    </lineage>
</organism>
<evidence type="ECO:0000313" key="4">
    <source>
        <dbReference type="Proteomes" id="UP000193920"/>
    </source>
</evidence>
<dbReference type="InterPro" id="IPR011990">
    <property type="entry name" value="TPR-like_helical_dom_sf"/>
</dbReference>
<dbReference type="InterPro" id="IPR046341">
    <property type="entry name" value="SET_dom_sf"/>
</dbReference>
<reference evidence="3 4" key="1">
    <citation type="submission" date="2016-08" db="EMBL/GenBank/DDBJ databases">
        <title>A Parts List for Fungal Cellulosomes Revealed by Comparative Genomics.</title>
        <authorList>
            <consortium name="DOE Joint Genome Institute"/>
            <person name="Haitjema C.H."/>
            <person name="Gilmore S.P."/>
            <person name="Henske J.K."/>
            <person name="Solomon K.V."/>
            <person name="De Groot R."/>
            <person name="Kuo A."/>
            <person name="Mondo S.J."/>
            <person name="Salamov A.A."/>
            <person name="Labutti K."/>
            <person name="Zhao Z."/>
            <person name="Chiniquy J."/>
            <person name="Barry K."/>
            <person name="Brewer H.M."/>
            <person name="Purvine S.O."/>
            <person name="Wright A.T."/>
            <person name="Boxma B."/>
            <person name="Van Alen T."/>
            <person name="Hackstein J.H."/>
            <person name="Baker S.E."/>
            <person name="Grigoriev I.V."/>
            <person name="O'Malley M.A."/>
        </authorList>
    </citation>
    <scope>NUCLEOTIDE SEQUENCE [LARGE SCALE GENOMIC DNA]</scope>
    <source>
        <strain evidence="3 4">G1</strain>
    </source>
</reference>
<evidence type="ECO:0000313" key="3">
    <source>
        <dbReference type="EMBL" id="ORY72548.1"/>
    </source>
</evidence>
<dbReference type="InterPro" id="IPR001214">
    <property type="entry name" value="SET_dom"/>
</dbReference>
<evidence type="ECO:0000259" key="2">
    <source>
        <dbReference type="PROSITE" id="PS50280"/>
    </source>
</evidence>
<dbReference type="Gene3D" id="2.170.270.10">
    <property type="entry name" value="SET domain"/>
    <property type="match status" value="1"/>
</dbReference>
<comment type="caution">
    <text evidence="3">The sequence shown here is derived from an EMBL/GenBank/DDBJ whole genome shotgun (WGS) entry which is preliminary data.</text>
</comment>
<dbReference type="OrthoDB" id="265717at2759"/>
<proteinExistence type="predicted"/>
<dbReference type="AlphaFoldDB" id="A0A1Y2ELZ7"/>
<gene>
    <name evidence="3" type="ORF">LY90DRAFT_194538</name>
</gene>
<evidence type="ECO:0000256" key="1">
    <source>
        <dbReference type="SAM" id="MobiDB-lite"/>
    </source>
</evidence>
<dbReference type="Gene3D" id="1.25.40.10">
    <property type="entry name" value="Tetratricopeptide repeat domain"/>
    <property type="match status" value="1"/>
</dbReference>
<accession>A0A1Y2ELZ7</accession>
<dbReference type="Pfam" id="PF00856">
    <property type="entry name" value="SET"/>
    <property type="match status" value="1"/>
</dbReference>
<dbReference type="STRING" id="1754190.A0A1Y2ELZ7"/>
<protein>
    <recommendedName>
        <fullName evidence="2">SET domain-containing protein</fullName>
    </recommendedName>
</protein>
<dbReference type="SUPFAM" id="SSF48452">
    <property type="entry name" value="TPR-like"/>
    <property type="match status" value="1"/>
</dbReference>
<keyword evidence="4" id="KW-1185">Reference proteome</keyword>
<dbReference type="EMBL" id="MCOG01000039">
    <property type="protein sequence ID" value="ORY72548.1"/>
    <property type="molecule type" value="Genomic_DNA"/>
</dbReference>
<feature type="region of interest" description="Disordered" evidence="1">
    <location>
        <begin position="384"/>
        <end position="427"/>
    </location>
</feature>
<dbReference type="Gene3D" id="6.10.140.2220">
    <property type="match status" value="1"/>
</dbReference>
<dbReference type="SUPFAM" id="SSF82199">
    <property type="entry name" value="SET domain"/>
    <property type="match status" value="1"/>
</dbReference>
<feature type="compositionally biased region" description="Basic and acidic residues" evidence="1">
    <location>
        <begin position="409"/>
        <end position="420"/>
    </location>
</feature>
<dbReference type="CDD" id="cd20071">
    <property type="entry name" value="SET_SMYD"/>
    <property type="match status" value="1"/>
</dbReference>
<feature type="domain" description="SET" evidence="2">
    <location>
        <begin position="36"/>
        <end position="290"/>
    </location>
</feature>
<dbReference type="Proteomes" id="UP000193920">
    <property type="component" value="Unassembled WGS sequence"/>
</dbReference>
<dbReference type="Gene3D" id="1.10.220.160">
    <property type="match status" value="1"/>
</dbReference>
<sequence>MPSTLSSSVSMLSNLKINDILKVDPKLEKFQKHVSLKITLKKTENDKKYAISSLNLPVGTCVHEEKAVASVLKTDFQKSLCNRCFGYFERDAKNPLKMPNIYISEGEENRAIYCSSQCRDEAKPVHNLISPFLHLVNKIAKDNGFEVDILRLVVTILAQNKVNNDENHILNLIEELPAYEEKDVVEIINWYKKLERCINELYPVIPEDLKTSLSQEKLYEIASKVCNYALSPCDQGHYNPDVGLALYPITSLFFRQSCDPNCTLTYRGNNVEIYTIKPVKVGEELCISCVDLYQSRYERGQEIFMKTHEWCECSRCKEDITKSVDRYLCGLLCDECKKDVYPVDSNGYHEYLSKVQNIKDKTEQRREKIRELVKNEFEKIQAEQEAAAKAAENAEGKTEGQAEASTTENESKDEKEKSKETTTSANDMVAQAKEATRMFFKGDDEPIQKEELKIIGIDEKEVYTCPSCQHQRNKVETLTFLQRVSDHFTIPMTYLQNGQFSAAEEFFNRILDRYSKFLHPQSYYLMNARVQLLNCYINEERWDDCISLIKNIIDIKEKSKVYTTKYTPELIDLYDNLGDYCTQSLEAKKSDILNASSSNSDIRKKYLNKERSKAYNTCLELRTAVYGKDHPKTLAIQRKVDAL</sequence>
<dbReference type="PANTHER" id="PTHR12197">
    <property type="entry name" value="HISTONE-LYSINE N-METHYLTRANSFERASE SMYD"/>
    <property type="match status" value="1"/>
</dbReference>
<name>A0A1Y2ELZ7_9FUNG</name>